<comment type="catalytic activity">
    <reaction evidence="1">
        <text>ATP + protein L-histidine = ADP + protein N-phospho-L-histidine.</text>
        <dbReference type="EC" id="2.7.13.3"/>
    </reaction>
</comment>
<keyword evidence="9" id="KW-0902">Two-component regulatory system</keyword>
<evidence type="ECO:0000313" key="14">
    <source>
        <dbReference type="EMBL" id="AZN39866.1"/>
    </source>
</evidence>
<name>A0A3S9A2E6_9BACL</name>
<keyword evidence="6" id="KW-0547">Nucleotide-binding</keyword>
<feature type="domain" description="Histidine kinase" evidence="12">
    <location>
        <begin position="1"/>
        <end position="161"/>
    </location>
</feature>
<dbReference type="InterPro" id="IPR001789">
    <property type="entry name" value="Sig_transdc_resp-reg_receiver"/>
</dbReference>
<dbReference type="CDD" id="cd16922">
    <property type="entry name" value="HATPase_EvgS-ArcB-TorS-like"/>
    <property type="match status" value="1"/>
</dbReference>
<dbReference type="EMBL" id="CP034437">
    <property type="protein sequence ID" value="AZN39866.1"/>
    <property type="molecule type" value="Genomic_DNA"/>
</dbReference>
<feature type="domain" description="Response regulatory" evidence="13">
    <location>
        <begin position="179"/>
        <end position="297"/>
    </location>
</feature>
<dbReference type="PRINTS" id="PR00344">
    <property type="entry name" value="BCTRLSENSOR"/>
</dbReference>
<dbReference type="SMART" id="SM00448">
    <property type="entry name" value="REC"/>
    <property type="match status" value="2"/>
</dbReference>
<feature type="modified residue" description="4-aspartylphosphate" evidence="11">
    <location>
        <position position="375"/>
    </location>
</feature>
<evidence type="ECO:0000256" key="9">
    <source>
        <dbReference type="ARBA" id="ARBA00023012"/>
    </source>
</evidence>
<keyword evidence="15" id="KW-1185">Reference proteome</keyword>
<evidence type="ECO:0000256" key="5">
    <source>
        <dbReference type="ARBA" id="ARBA00022679"/>
    </source>
</evidence>
<dbReference type="PANTHER" id="PTHR45339">
    <property type="entry name" value="HYBRID SIGNAL TRANSDUCTION HISTIDINE KINASE J"/>
    <property type="match status" value="1"/>
</dbReference>
<evidence type="ECO:0000259" key="13">
    <source>
        <dbReference type="PROSITE" id="PS50110"/>
    </source>
</evidence>
<evidence type="ECO:0000256" key="2">
    <source>
        <dbReference type="ARBA" id="ARBA00006402"/>
    </source>
</evidence>
<proteinExistence type="inferred from homology"/>
<dbReference type="Pfam" id="PF02518">
    <property type="entry name" value="HATPase_c"/>
    <property type="match status" value="1"/>
</dbReference>
<dbReference type="Gene3D" id="3.30.565.10">
    <property type="entry name" value="Histidine kinase-like ATPase, C-terminal domain"/>
    <property type="match status" value="1"/>
</dbReference>
<sequence>MLEQVDFDLYEVLSQMSKLISVRAYEKGLKLHFSIHHEVPQMLIGDPFRLNQILLNLSNNAVKFTDRGEISFEVTVHKRCERGIMLQFTVSDTGIGITEEQQDRLFHEFSQADMSTTRKYGGTGLGLVISKNLVELMGGTIGVVSQAGQGSCFSFTAKFGYSSGALYSMHIAKALKYLKVLLVCEDADMQLVLKGQLEQFQFIVTVVEPGADIIEHIYHVGGRYDLVILDWKPANEAAIPLAERIKHEFASSIQVIVLITAYHDPELHRSLESSVIEKVLYYPISHSNLYNELMGLFQEHFLTSQAAAAGEEDAEAERYASLSHARVLLVEDNEINQLVVREILHGKNIHVEVAENGAEAVEKVKQQPFDVILMDLQMPVMDGYEAARRIRDIPYAKHTPIIAMTADAMKGVDKQVIEAGMDFYVTKPFDPMQVFSILQRFIQRK</sequence>
<keyword evidence="7" id="KW-0418">Kinase</keyword>
<dbReference type="CDD" id="cd00156">
    <property type="entry name" value="REC"/>
    <property type="match status" value="1"/>
</dbReference>
<protein>
    <recommendedName>
        <fullName evidence="10">Circadian input-output histidine kinase CikA</fullName>
        <ecNumber evidence="3">2.7.13.3</ecNumber>
    </recommendedName>
</protein>
<dbReference type="CDD" id="cd17546">
    <property type="entry name" value="REC_hyHK_CKI1_RcsC-like"/>
    <property type="match status" value="1"/>
</dbReference>
<gene>
    <name evidence="14" type="ORF">EJC50_09555</name>
</gene>
<keyword evidence="5" id="KW-0808">Transferase</keyword>
<dbReference type="SUPFAM" id="SSF55874">
    <property type="entry name" value="ATPase domain of HSP90 chaperone/DNA topoisomerase II/histidine kinase"/>
    <property type="match status" value="1"/>
</dbReference>
<dbReference type="Proteomes" id="UP000272528">
    <property type="component" value="Chromosome"/>
</dbReference>
<evidence type="ECO:0000313" key="15">
    <source>
        <dbReference type="Proteomes" id="UP000272528"/>
    </source>
</evidence>
<dbReference type="InterPro" id="IPR005467">
    <property type="entry name" value="His_kinase_dom"/>
</dbReference>
<evidence type="ECO:0000256" key="3">
    <source>
        <dbReference type="ARBA" id="ARBA00012438"/>
    </source>
</evidence>
<evidence type="ECO:0000259" key="12">
    <source>
        <dbReference type="PROSITE" id="PS50109"/>
    </source>
</evidence>
<dbReference type="InterPro" id="IPR003594">
    <property type="entry name" value="HATPase_dom"/>
</dbReference>
<dbReference type="RefSeq" id="WP_126014868.1">
    <property type="nucleotide sequence ID" value="NZ_CP034437.1"/>
</dbReference>
<dbReference type="PROSITE" id="PS50110">
    <property type="entry name" value="RESPONSE_REGULATORY"/>
    <property type="match status" value="2"/>
</dbReference>
<dbReference type="GO" id="GO:0004673">
    <property type="term" value="F:protein histidine kinase activity"/>
    <property type="evidence" value="ECO:0007669"/>
    <property type="project" value="UniProtKB-EC"/>
</dbReference>
<dbReference type="InterPro" id="IPR004358">
    <property type="entry name" value="Sig_transdc_His_kin-like_C"/>
</dbReference>
<evidence type="ECO:0000256" key="6">
    <source>
        <dbReference type="ARBA" id="ARBA00022741"/>
    </source>
</evidence>
<dbReference type="PANTHER" id="PTHR45339:SF1">
    <property type="entry name" value="HYBRID SIGNAL TRANSDUCTION HISTIDINE KINASE J"/>
    <property type="match status" value="1"/>
</dbReference>
<dbReference type="EC" id="2.7.13.3" evidence="3"/>
<dbReference type="PROSITE" id="PS50109">
    <property type="entry name" value="HIS_KIN"/>
    <property type="match status" value="1"/>
</dbReference>
<keyword evidence="4 11" id="KW-0597">Phosphoprotein</keyword>
<dbReference type="GO" id="GO:0005524">
    <property type="term" value="F:ATP binding"/>
    <property type="evidence" value="ECO:0007669"/>
    <property type="project" value="UniProtKB-KW"/>
</dbReference>
<evidence type="ECO:0000256" key="1">
    <source>
        <dbReference type="ARBA" id="ARBA00000085"/>
    </source>
</evidence>
<dbReference type="FunFam" id="3.30.565.10:FF:000010">
    <property type="entry name" value="Sensor histidine kinase RcsC"/>
    <property type="match status" value="1"/>
</dbReference>
<evidence type="ECO:0000256" key="11">
    <source>
        <dbReference type="PROSITE-ProRule" id="PRU00169"/>
    </source>
</evidence>
<dbReference type="GO" id="GO:0000160">
    <property type="term" value="P:phosphorelay signal transduction system"/>
    <property type="evidence" value="ECO:0007669"/>
    <property type="project" value="UniProtKB-KW"/>
</dbReference>
<feature type="modified residue" description="4-aspartylphosphate" evidence="11">
    <location>
        <position position="230"/>
    </location>
</feature>
<dbReference type="Gene3D" id="3.40.50.2300">
    <property type="match status" value="2"/>
</dbReference>
<dbReference type="SUPFAM" id="SSF52172">
    <property type="entry name" value="CheY-like"/>
    <property type="match status" value="2"/>
</dbReference>
<dbReference type="InterPro" id="IPR011006">
    <property type="entry name" value="CheY-like_superfamily"/>
</dbReference>
<evidence type="ECO:0000256" key="8">
    <source>
        <dbReference type="ARBA" id="ARBA00022840"/>
    </source>
</evidence>
<feature type="domain" description="Response regulatory" evidence="13">
    <location>
        <begin position="326"/>
        <end position="442"/>
    </location>
</feature>
<dbReference type="OrthoDB" id="2676347at2"/>
<dbReference type="KEGG" id="palb:EJC50_09555"/>
<organism evidence="14 15">
    <name type="scientific">Paenibacillus albus</name>
    <dbReference type="NCBI Taxonomy" id="2495582"/>
    <lineage>
        <taxon>Bacteria</taxon>
        <taxon>Bacillati</taxon>
        <taxon>Bacillota</taxon>
        <taxon>Bacilli</taxon>
        <taxon>Bacillales</taxon>
        <taxon>Paenibacillaceae</taxon>
        <taxon>Paenibacillus</taxon>
    </lineage>
</organism>
<evidence type="ECO:0000256" key="10">
    <source>
        <dbReference type="ARBA" id="ARBA00074306"/>
    </source>
</evidence>
<evidence type="ECO:0000256" key="4">
    <source>
        <dbReference type="ARBA" id="ARBA00022553"/>
    </source>
</evidence>
<dbReference type="Pfam" id="PF00072">
    <property type="entry name" value="Response_reg"/>
    <property type="match status" value="1"/>
</dbReference>
<comment type="similarity">
    <text evidence="2">In the N-terminal section; belongs to the phytochrome family.</text>
</comment>
<reference evidence="15" key="1">
    <citation type="submission" date="2018-12" db="EMBL/GenBank/DDBJ databases">
        <title>Genome sequence of Peanibacillus sp.</title>
        <authorList>
            <person name="Subramani G."/>
            <person name="Srinivasan S."/>
            <person name="Kim M.K."/>
        </authorList>
    </citation>
    <scope>NUCLEOTIDE SEQUENCE [LARGE SCALE GENOMIC DNA]</scope>
    <source>
        <strain evidence="15">18JY67-1</strain>
    </source>
</reference>
<keyword evidence="8" id="KW-0067">ATP-binding</keyword>
<evidence type="ECO:0000256" key="7">
    <source>
        <dbReference type="ARBA" id="ARBA00022777"/>
    </source>
</evidence>
<dbReference type="InterPro" id="IPR036890">
    <property type="entry name" value="HATPase_C_sf"/>
</dbReference>
<accession>A0A3S9A2E6</accession>
<dbReference type="AlphaFoldDB" id="A0A3S9A2E6"/>
<dbReference type="SMART" id="SM00387">
    <property type="entry name" value="HATPase_c"/>
    <property type="match status" value="1"/>
</dbReference>